<evidence type="ECO:0000313" key="2">
    <source>
        <dbReference type="Proteomes" id="UP000887159"/>
    </source>
</evidence>
<dbReference type="AlphaFoldDB" id="A0A8X6T2Q9"/>
<sequence>MIGGEAIWPHESTSRVICAPQPGRAQRIRLGHPCIGSSAVPEPLVRRPIGEGVVGYLNHSPPVADKKRFCSEETLLPSEEIRPVSMERFWSNIDVSSR</sequence>
<proteinExistence type="predicted"/>
<keyword evidence="2" id="KW-1185">Reference proteome</keyword>
<gene>
    <name evidence="1" type="ORF">TNCV_1091011</name>
</gene>
<organism evidence="1 2">
    <name type="scientific">Trichonephila clavipes</name>
    <name type="common">Golden silk orbweaver</name>
    <name type="synonym">Nephila clavipes</name>
    <dbReference type="NCBI Taxonomy" id="2585209"/>
    <lineage>
        <taxon>Eukaryota</taxon>
        <taxon>Metazoa</taxon>
        <taxon>Ecdysozoa</taxon>
        <taxon>Arthropoda</taxon>
        <taxon>Chelicerata</taxon>
        <taxon>Arachnida</taxon>
        <taxon>Araneae</taxon>
        <taxon>Araneomorphae</taxon>
        <taxon>Entelegynae</taxon>
        <taxon>Araneoidea</taxon>
        <taxon>Nephilidae</taxon>
        <taxon>Trichonephila</taxon>
    </lineage>
</organism>
<evidence type="ECO:0000313" key="1">
    <source>
        <dbReference type="EMBL" id="GFY17328.1"/>
    </source>
</evidence>
<dbReference type="Proteomes" id="UP000887159">
    <property type="component" value="Unassembled WGS sequence"/>
</dbReference>
<dbReference type="EMBL" id="BMAU01021343">
    <property type="protein sequence ID" value="GFY17328.1"/>
    <property type="molecule type" value="Genomic_DNA"/>
</dbReference>
<accession>A0A8X6T2Q9</accession>
<comment type="caution">
    <text evidence="1">The sequence shown here is derived from an EMBL/GenBank/DDBJ whole genome shotgun (WGS) entry which is preliminary data.</text>
</comment>
<reference evidence="1" key="1">
    <citation type="submission" date="2020-08" db="EMBL/GenBank/DDBJ databases">
        <title>Multicomponent nature underlies the extraordinary mechanical properties of spider dragline silk.</title>
        <authorList>
            <person name="Kono N."/>
            <person name="Nakamura H."/>
            <person name="Mori M."/>
            <person name="Yoshida Y."/>
            <person name="Ohtoshi R."/>
            <person name="Malay A.D."/>
            <person name="Moran D.A.P."/>
            <person name="Tomita M."/>
            <person name="Numata K."/>
            <person name="Arakawa K."/>
        </authorList>
    </citation>
    <scope>NUCLEOTIDE SEQUENCE</scope>
</reference>
<name>A0A8X6T2Q9_TRICX</name>
<protein>
    <submittedName>
        <fullName evidence="1">Uncharacterized protein</fullName>
    </submittedName>
</protein>